<protein>
    <submittedName>
        <fullName evidence="3">Glycoside hydrolase family 15 protein</fullName>
    </submittedName>
</protein>
<evidence type="ECO:0000313" key="3">
    <source>
        <dbReference type="EMBL" id="MFC5751563.1"/>
    </source>
</evidence>
<reference evidence="4" key="1">
    <citation type="journal article" date="2019" name="Int. J. Syst. Evol. Microbiol.">
        <title>The Global Catalogue of Microorganisms (GCM) 10K type strain sequencing project: providing services to taxonomists for standard genome sequencing and annotation.</title>
        <authorList>
            <consortium name="The Broad Institute Genomics Platform"/>
            <consortium name="The Broad Institute Genome Sequencing Center for Infectious Disease"/>
            <person name="Wu L."/>
            <person name="Ma J."/>
        </authorList>
    </citation>
    <scope>NUCLEOTIDE SEQUENCE [LARGE SCALE GENOMIC DNA]</scope>
    <source>
        <strain evidence="4">KCTC 42087</strain>
    </source>
</reference>
<name>A0ABW1AAE8_9ACTN</name>
<evidence type="ECO:0000259" key="2">
    <source>
        <dbReference type="Pfam" id="PF19291"/>
    </source>
</evidence>
<gene>
    <name evidence="3" type="ORF">ACFPZN_38605</name>
</gene>
<dbReference type="Pfam" id="PF00723">
    <property type="entry name" value="Glyco_hydro_15"/>
    <property type="match status" value="1"/>
</dbReference>
<accession>A0ABW1AAE8</accession>
<comment type="caution">
    <text evidence="3">The sequence shown here is derived from an EMBL/GenBank/DDBJ whole genome shotgun (WGS) entry which is preliminary data.</text>
</comment>
<dbReference type="Gene3D" id="1.50.10.10">
    <property type="match status" value="1"/>
</dbReference>
<dbReference type="InterPro" id="IPR008928">
    <property type="entry name" value="6-hairpin_glycosidase_sf"/>
</dbReference>
<proteinExistence type="predicted"/>
<feature type="domain" description="Trehalase-like N-terminal" evidence="2">
    <location>
        <begin position="14"/>
        <end position="131"/>
    </location>
</feature>
<dbReference type="SUPFAM" id="SSF48208">
    <property type="entry name" value="Six-hairpin glycosidases"/>
    <property type="match status" value="1"/>
</dbReference>
<evidence type="ECO:0000313" key="4">
    <source>
        <dbReference type="Proteomes" id="UP001596074"/>
    </source>
</evidence>
<dbReference type="RefSeq" id="WP_378287492.1">
    <property type="nucleotide sequence ID" value="NZ_JBHSON010000072.1"/>
</dbReference>
<evidence type="ECO:0000259" key="1">
    <source>
        <dbReference type="Pfam" id="PF00723"/>
    </source>
</evidence>
<keyword evidence="3" id="KW-0378">Hydrolase</keyword>
<keyword evidence="4" id="KW-1185">Reference proteome</keyword>
<dbReference type="Pfam" id="PF19291">
    <property type="entry name" value="TREH_N"/>
    <property type="match status" value="1"/>
</dbReference>
<organism evidence="3 4">
    <name type="scientific">Actinomadura rugatobispora</name>
    <dbReference type="NCBI Taxonomy" id="1994"/>
    <lineage>
        <taxon>Bacteria</taxon>
        <taxon>Bacillati</taxon>
        <taxon>Actinomycetota</taxon>
        <taxon>Actinomycetes</taxon>
        <taxon>Streptosporangiales</taxon>
        <taxon>Thermomonosporaceae</taxon>
        <taxon>Actinomadura</taxon>
    </lineage>
</organism>
<sequence>MNGDRYPPQVLREYAFLADGERGVLAGPRGEFPWMCAPRWDSDAVFASLIGGAGIYAVTPRGRFVWGGFYEPGSLIWRNRWVTTGAIIECREALAFPGDAGRAVLLRRILAQKGDARVHVVCDPRPGFGAHRPRFRGTGRPDGGEDRPDRAGTWEAEAGGLWFRWTGAGAAKAGDGIELDLTVPAGGHHDLVLEIADRPLREAPPDADHAWRATERAWSRVVPRLHTIADRDARHAYAVMRGLTGNGGGMVAAATMSLPERSEAGRNYDYRYVWIRDQCYAGLAAAAAGADPLLDDAVRFVTARLHEDGPHLAPAYTLTGRPVPDQRRLGLPGYPGGYDQVGNHVSRQFQLDCFGDALLLLDTAARRDRLDADGRGAARTAAAAVQARWREPDAGIWELENRQWTHSRLNCVAGLRAHGKTALADAIAADTMARATHRTGRWQRAPGDPRLDGALLLPAIRGAVPADAPHTRRTLRAYLAELTDDGYAYRFRHGDRPLGEAEGAFLLCGFLTALAAHQQGDVSTALRWFERNRAACGPAGLLAEEYDVAQRQMRGNLPQAFVHALLLECAARLDGRPGGGPGATGHAQDIDQGR</sequence>
<dbReference type="GO" id="GO:0016787">
    <property type="term" value="F:hydrolase activity"/>
    <property type="evidence" value="ECO:0007669"/>
    <property type="project" value="UniProtKB-KW"/>
</dbReference>
<feature type="domain" description="GH15-like" evidence="1">
    <location>
        <begin position="247"/>
        <end position="570"/>
    </location>
</feature>
<dbReference type="PANTHER" id="PTHR31616:SF10">
    <property type="entry name" value="TREHALASE"/>
    <property type="match status" value="1"/>
</dbReference>
<dbReference type="InterPro" id="IPR012341">
    <property type="entry name" value="6hp_glycosidase-like_sf"/>
</dbReference>
<dbReference type="PANTHER" id="PTHR31616">
    <property type="entry name" value="TREHALASE"/>
    <property type="match status" value="1"/>
</dbReference>
<dbReference type="InterPro" id="IPR011613">
    <property type="entry name" value="GH15-like"/>
</dbReference>
<dbReference type="EMBL" id="JBHSON010000072">
    <property type="protein sequence ID" value="MFC5751563.1"/>
    <property type="molecule type" value="Genomic_DNA"/>
</dbReference>
<dbReference type="InterPro" id="IPR045582">
    <property type="entry name" value="Trehalase-like_N"/>
</dbReference>
<dbReference type="Proteomes" id="UP001596074">
    <property type="component" value="Unassembled WGS sequence"/>
</dbReference>